<feature type="compositionally biased region" description="Low complexity" evidence="5">
    <location>
        <begin position="39"/>
        <end position="60"/>
    </location>
</feature>
<dbReference type="PROSITE" id="PS50961">
    <property type="entry name" value="HTH_LA"/>
    <property type="match status" value="1"/>
</dbReference>
<dbReference type="InterPro" id="IPR036388">
    <property type="entry name" value="WH-like_DNA-bd_sf"/>
</dbReference>
<feature type="signal peptide" evidence="6">
    <location>
        <begin position="1"/>
        <end position="24"/>
    </location>
</feature>
<proteinExistence type="predicted"/>
<dbReference type="Gene3D" id="1.10.10.10">
    <property type="entry name" value="Winged helix-like DNA-binding domain superfamily/Winged helix DNA-binding domain"/>
    <property type="match status" value="1"/>
</dbReference>
<dbReference type="Pfam" id="PF05383">
    <property type="entry name" value="La"/>
    <property type="match status" value="1"/>
</dbReference>
<comment type="subcellular location">
    <subcellularLocation>
        <location evidence="1">Nucleus</location>
    </subcellularLocation>
</comment>
<feature type="region of interest" description="Disordered" evidence="5">
    <location>
        <begin position="95"/>
        <end position="216"/>
    </location>
</feature>
<dbReference type="GO" id="GO:0003729">
    <property type="term" value="F:mRNA binding"/>
    <property type="evidence" value="ECO:0007669"/>
    <property type="project" value="TreeGrafter"/>
</dbReference>
<feature type="domain" description="HTH La-type RNA-binding" evidence="7">
    <location>
        <begin position="214"/>
        <end position="305"/>
    </location>
</feature>
<dbReference type="Gene3D" id="3.30.70.330">
    <property type="match status" value="1"/>
</dbReference>
<evidence type="ECO:0000256" key="5">
    <source>
        <dbReference type="SAM" id="MobiDB-lite"/>
    </source>
</evidence>
<dbReference type="InterPro" id="IPR045180">
    <property type="entry name" value="La_dom_prot"/>
</dbReference>
<evidence type="ECO:0000256" key="6">
    <source>
        <dbReference type="SAM" id="SignalP"/>
    </source>
</evidence>
<accession>A0A452HH47</accession>
<keyword evidence="2 4" id="KW-0694">RNA-binding</keyword>
<dbReference type="CDD" id="cd12289">
    <property type="entry name" value="RRM_LARP6"/>
    <property type="match status" value="1"/>
</dbReference>
<feature type="chain" id="PRO_5019046624" description="HTH La-type RNA-binding domain-containing protein" evidence="6">
    <location>
        <begin position="25"/>
        <end position="681"/>
    </location>
</feature>
<dbReference type="GO" id="GO:1990904">
    <property type="term" value="C:ribonucleoprotein complex"/>
    <property type="evidence" value="ECO:0007669"/>
    <property type="project" value="InterPro"/>
</dbReference>
<feature type="region of interest" description="Disordered" evidence="5">
    <location>
        <begin position="24"/>
        <end position="77"/>
    </location>
</feature>
<keyword evidence="3" id="KW-0539">Nucleus</keyword>
<evidence type="ECO:0000256" key="4">
    <source>
        <dbReference type="PROSITE-ProRule" id="PRU00332"/>
    </source>
</evidence>
<evidence type="ECO:0000313" key="8">
    <source>
        <dbReference type="Ensembl" id="ENSGAGP00000014189.1"/>
    </source>
</evidence>
<feature type="region of interest" description="Disordered" evidence="5">
    <location>
        <begin position="425"/>
        <end position="534"/>
    </location>
</feature>
<dbReference type="GO" id="GO:0006396">
    <property type="term" value="P:RNA processing"/>
    <property type="evidence" value="ECO:0007669"/>
    <property type="project" value="InterPro"/>
</dbReference>
<dbReference type="InterPro" id="IPR036390">
    <property type="entry name" value="WH_DNA-bd_sf"/>
</dbReference>
<dbReference type="SMART" id="SM00715">
    <property type="entry name" value="LA"/>
    <property type="match status" value="1"/>
</dbReference>
<dbReference type="InterPro" id="IPR002344">
    <property type="entry name" value="Lupus_La"/>
</dbReference>
<reference evidence="9" key="1">
    <citation type="journal article" date="2017" name="PLoS ONE">
        <title>The Agassiz's desert tortoise genome provides a resource for the conservation of a threatened species.</title>
        <authorList>
            <person name="Tollis M."/>
            <person name="DeNardo D.F."/>
            <person name="Cornelius J.A."/>
            <person name="Dolby G.A."/>
            <person name="Edwards T."/>
            <person name="Henen B.T."/>
            <person name="Karl A.E."/>
            <person name="Murphy R.W."/>
            <person name="Kusumi K."/>
        </authorList>
    </citation>
    <scope>NUCLEOTIDE SEQUENCE [LARGE SCALE GENOMIC DNA]</scope>
</reference>
<dbReference type="AlphaFoldDB" id="A0A452HH47"/>
<reference evidence="8" key="2">
    <citation type="submission" date="2025-08" db="UniProtKB">
        <authorList>
            <consortium name="Ensembl"/>
        </authorList>
    </citation>
    <scope>IDENTIFICATION</scope>
</reference>
<organism evidence="8 9">
    <name type="scientific">Gopherus agassizii</name>
    <name type="common">Agassiz's desert tortoise</name>
    <dbReference type="NCBI Taxonomy" id="38772"/>
    <lineage>
        <taxon>Eukaryota</taxon>
        <taxon>Metazoa</taxon>
        <taxon>Chordata</taxon>
        <taxon>Craniata</taxon>
        <taxon>Vertebrata</taxon>
        <taxon>Euteleostomi</taxon>
        <taxon>Archelosauria</taxon>
        <taxon>Testudinata</taxon>
        <taxon>Testudines</taxon>
        <taxon>Cryptodira</taxon>
        <taxon>Durocryptodira</taxon>
        <taxon>Testudinoidea</taxon>
        <taxon>Testudinidae</taxon>
        <taxon>Gopherus</taxon>
    </lineage>
</organism>
<keyword evidence="6" id="KW-0732">Signal</keyword>
<dbReference type="GO" id="GO:0005634">
    <property type="term" value="C:nucleus"/>
    <property type="evidence" value="ECO:0007669"/>
    <property type="project" value="UniProtKB-SubCell"/>
</dbReference>
<dbReference type="SUPFAM" id="SSF54928">
    <property type="entry name" value="RNA-binding domain, RBD"/>
    <property type="match status" value="1"/>
</dbReference>
<dbReference type="InterPro" id="IPR034880">
    <property type="entry name" value="LARP6_RRM"/>
</dbReference>
<keyword evidence="9" id="KW-1185">Reference proteome</keyword>
<dbReference type="CDD" id="cd08033">
    <property type="entry name" value="LARP_6"/>
    <property type="match status" value="1"/>
</dbReference>
<dbReference type="InterPro" id="IPR035979">
    <property type="entry name" value="RBD_domain_sf"/>
</dbReference>
<dbReference type="InterPro" id="IPR006630">
    <property type="entry name" value="La_HTH"/>
</dbReference>
<dbReference type="SUPFAM" id="SSF46785">
    <property type="entry name" value="Winged helix' DNA-binding domain"/>
    <property type="match status" value="1"/>
</dbReference>
<feature type="compositionally biased region" description="Polar residues" evidence="5">
    <location>
        <begin position="475"/>
        <end position="499"/>
    </location>
</feature>
<dbReference type="STRING" id="38772.ENSGAGP00000014189"/>
<sequence length="681" mass="75261">MYALLSAWLRYLLCLLLPVGAAEGESWPSPPAPREGRRGPAAQEQEGSGAGGAAAALTGSEARRQRQDETAAAGTPGASLLARLRRLWRALPWHRLPTPPSHQSPMAELPPGCPQGSDPEQPGVAKRSPEPLEDGPGGAPSPVGVGEAGAGKPGSGPVRIRVAIPEEEEEDEEDGRAPGLTLLGGGSCSEDDSGRYGKSSSGENDGDDFDQDWKPPDNELIQKLVTQVEYYFSDENLEKDAFLLKHVRRNKMGYVSVKLLTSFKKVKHLTRDWRITAYALKYSDILELNEDSRKVRRNTPVPVFASETLPSKMLLVYDIHLISELQVLSQDQENGCMQEKMMEHLLKTFVTFGVISSVRILKPGKDLPTDVKRFSNRYNQVGTKECAIVEFEEVDAAIKAHEIMCIEKSNENGMKVILIGMKPPKKKVVKDKNHDEDPSKSLNKNRSLNKRVEELQYVGYESSANSSSDPESNPTSPLSGRKTNTSNKLSPTTYQNNHLSPNVSPRSSPWNSPSSLRKVSRKSPLAEDGKLNPSISPEISWKCADYSSDSSITPSSSPWVQRRRQAQTVTQEKSPRLSLISIPTAFSDHKMDNKLNMYLTDLGRRNFLMNQNGTNTKNIQAQVMQSNLVSTSGCGPVMDRKQLSYIKVIDSIKPWRTAGKPFVEKAKQTIGLMIFLTWKQN</sequence>
<dbReference type="FunFam" id="1.10.10.10:FF:000158">
    <property type="entry name" value="La ribonucleoprotein domain family member 7"/>
    <property type="match status" value="1"/>
</dbReference>
<name>A0A452HH47_9SAUR</name>
<dbReference type="PANTHER" id="PTHR22792:SF71">
    <property type="entry name" value="LA-RELATED PROTEIN 6"/>
    <property type="match status" value="1"/>
</dbReference>
<dbReference type="Ensembl" id="ENSGAGT00000016239.1">
    <property type="protein sequence ID" value="ENSGAGP00000014189.1"/>
    <property type="gene ID" value="ENSGAGG00000010802.1"/>
</dbReference>
<dbReference type="InterPro" id="IPR012677">
    <property type="entry name" value="Nucleotide-bd_a/b_plait_sf"/>
</dbReference>
<evidence type="ECO:0000256" key="2">
    <source>
        <dbReference type="ARBA" id="ARBA00022884"/>
    </source>
</evidence>
<evidence type="ECO:0000256" key="1">
    <source>
        <dbReference type="ARBA" id="ARBA00004123"/>
    </source>
</evidence>
<feature type="compositionally biased region" description="Low complexity" evidence="5">
    <location>
        <begin position="500"/>
        <end position="515"/>
    </location>
</feature>
<dbReference type="Proteomes" id="UP000291020">
    <property type="component" value="Unassembled WGS sequence"/>
</dbReference>
<dbReference type="PRINTS" id="PR00302">
    <property type="entry name" value="LUPUSLA"/>
</dbReference>
<evidence type="ECO:0000256" key="3">
    <source>
        <dbReference type="ARBA" id="ARBA00023242"/>
    </source>
</evidence>
<evidence type="ECO:0000259" key="7">
    <source>
        <dbReference type="PROSITE" id="PS50961"/>
    </source>
</evidence>
<dbReference type="PANTHER" id="PTHR22792">
    <property type="entry name" value="LUPUS LA PROTEIN-RELATED"/>
    <property type="match status" value="1"/>
</dbReference>
<protein>
    <recommendedName>
        <fullName evidence="7">HTH La-type RNA-binding domain-containing protein</fullName>
    </recommendedName>
</protein>
<evidence type="ECO:0000313" key="9">
    <source>
        <dbReference type="Proteomes" id="UP000291020"/>
    </source>
</evidence>
<feature type="compositionally biased region" description="Low complexity" evidence="5">
    <location>
        <begin position="461"/>
        <end position="474"/>
    </location>
</feature>
<feature type="compositionally biased region" description="Basic and acidic residues" evidence="5">
    <location>
        <begin position="430"/>
        <end position="439"/>
    </location>
</feature>
<reference evidence="8" key="3">
    <citation type="submission" date="2025-09" db="UniProtKB">
        <authorList>
            <consortium name="Ensembl"/>
        </authorList>
    </citation>
    <scope>IDENTIFICATION</scope>
</reference>
<feature type="compositionally biased region" description="Acidic residues" evidence="5">
    <location>
        <begin position="165"/>
        <end position="174"/>
    </location>
</feature>